<keyword evidence="5 7" id="KW-0472">Membrane</keyword>
<evidence type="ECO:0000256" key="5">
    <source>
        <dbReference type="ARBA" id="ARBA00023136"/>
    </source>
</evidence>
<keyword evidence="4 7" id="KW-1133">Transmembrane helix</keyword>
<keyword evidence="9" id="KW-1185">Reference proteome</keyword>
<proteinExistence type="predicted"/>
<name>A0A3E2HLF6_SCYLI</name>
<sequence length="461" mass="47898">MIDTTDIEVETREKVPPVSTDESPSSPLSELDEQSTSALEEDDLADYPHSFRLFFIVVALILSMFLASANSSQIRGIAKDSITLIVGRAITGCGAAGVISGCYIIIAFTVPPKRRPAYTGIIGAVFACASVAGPLLGGVFADKLSWRWCFYINLPIGGASLATIVIFFRSPTVVEPASTTLCEKFLQLDLIGTGVILAALICYLLDMQWGGASKAWNSSDVIGTLVGFVLLTALFICIEIWQDGTSAAESGIRNLPMIIGALSAAPAEIYDTAIFAGLSGSFILAAGYFTPFLLLGSGLFTIGSGLTYTLGIGSSAAQYIGYQVILGIGQGLCIQVPVIVCQAFSHPADIPTVTAIVLFFQMMGGAMAISAAQCIFGNRLLAALVTYAPEVDAATVLTLGASELRDHFSGAALSGVLESYMAGLKAAFALGTGVAGMGVLASFFAPIKSLKGKNGATNIAA</sequence>
<evidence type="ECO:0000256" key="1">
    <source>
        <dbReference type="ARBA" id="ARBA00004141"/>
    </source>
</evidence>
<dbReference type="GO" id="GO:0022857">
    <property type="term" value="F:transmembrane transporter activity"/>
    <property type="evidence" value="ECO:0007669"/>
    <property type="project" value="InterPro"/>
</dbReference>
<comment type="caution">
    <text evidence="8">The sequence shown here is derived from an EMBL/GenBank/DDBJ whole genome shotgun (WGS) entry which is preliminary data.</text>
</comment>
<gene>
    <name evidence="8" type="ORF">B7463_g2269</name>
</gene>
<feature type="transmembrane region" description="Helical" evidence="7">
    <location>
        <begin position="320"/>
        <end position="341"/>
    </location>
</feature>
<feature type="region of interest" description="Disordered" evidence="6">
    <location>
        <begin position="1"/>
        <end position="35"/>
    </location>
</feature>
<feature type="non-terminal residue" evidence="8">
    <location>
        <position position="1"/>
    </location>
</feature>
<accession>A0A3E2HLF6</accession>
<dbReference type="GO" id="GO:0005886">
    <property type="term" value="C:plasma membrane"/>
    <property type="evidence" value="ECO:0007669"/>
    <property type="project" value="TreeGrafter"/>
</dbReference>
<evidence type="ECO:0000313" key="9">
    <source>
        <dbReference type="Proteomes" id="UP000258309"/>
    </source>
</evidence>
<feature type="transmembrane region" description="Helical" evidence="7">
    <location>
        <begin position="221"/>
        <end position="241"/>
    </location>
</feature>
<dbReference type="InterPro" id="IPR036259">
    <property type="entry name" value="MFS_trans_sf"/>
</dbReference>
<feature type="transmembrane region" description="Helical" evidence="7">
    <location>
        <begin position="190"/>
        <end position="209"/>
    </location>
</feature>
<dbReference type="Proteomes" id="UP000258309">
    <property type="component" value="Unassembled WGS sequence"/>
</dbReference>
<dbReference type="AlphaFoldDB" id="A0A3E2HLF6"/>
<protein>
    <recommendedName>
        <fullName evidence="10">Major facilitator superfamily (MFS) profile domain-containing protein</fullName>
    </recommendedName>
</protein>
<evidence type="ECO:0000256" key="7">
    <source>
        <dbReference type="SAM" id="Phobius"/>
    </source>
</evidence>
<feature type="transmembrane region" description="Helical" evidence="7">
    <location>
        <begin position="282"/>
        <end position="308"/>
    </location>
</feature>
<evidence type="ECO:0000256" key="2">
    <source>
        <dbReference type="ARBA" id="ARBA00022448"/>
    </source>
</evidence>
<feature type="transmembrane region" description="Helical" evidence="7">
    <location>
        <begin position="82"/>
        <end position="106"/>
    </location>
</feature>
<evidence type="ECO:0000256" key="6">
    <source>
        <dbReference type="SAM" id="MobiDB-lite"/>
    </source>
</evidence>
<dbReference type="Gene3D" id="1.20.1250.20">
    <property type="entry name" value="MFS general substrate transporter like domains"/>
    <property type="match status" value="1"/>
</dbReference>
<keyword evidence="2" id="KW-0813">Transport</keyword>
<comment type="subcellular location">
    <subcellularLocation>
        <location evidence="1">Membrane</location>
        <topology evidence="1">Multi-pass membrane protein</topology>
    </subcellularLocation>
</comment>
<reference evidence="8 9" key="1">
    <citation type="submission" date="2018-05" db="EMBL/GenBank/DDBJ databases">
        <title>Draft genome sequence of Scytalidium lignicola DSM 105466, a ubiquitous saprotrophic fungus.</title>
        <authorList>
            <person name="Buettner E."/>
            <person name="Gebauer A.M."/>
            <person name="Hofrichter M."/>
            <person name="Liers C."/>
            <person name="Kellner H."/>
        </authorList>
    </citation>
    <scope>NUCLEOTIDE SEQUENCE [LARGE SCALE GENOMIC DNA]</scope>
    <source>
        <strain evidence="8 9">DSM 105466</strain>
    </source>
</reference>
<dbReference type="SUPFAM" id="SSF103473">
    <property type="entry name" value="MFS general substrate transporter"/>
    <property type="match status" value="1"/>
</dbReference>
<feature type="transmembrane region" description="Helical" evidence="7">
    <location>
        <begin position="426"/>
        <end position="445"/>
    </location>
</feature>
<dbReference type="EMBL" id="NCSJ02000026">
    <property type="protein sequence ID" value="RFU34012.1"/>
    <property type="molecule type" value="Genomic_DNA"/>
</dbReference>
<feature type="transmembrane region" description="Helical" evidence="7">
    <location>
        <begin position="118"/>
        <end position="141"/>
    </location>
</feature>
<dbReference type="OrthoDB" id="10021397at2759"/>
<keyword evidence="3 7" id="KW-0812">Transmembrane</keyword>
<evidence type="ECO:0000313" key="8">
    <source>
        <dbReference type="EMBL" id="RFU34012.1"/>
    </source>
</evidence>
<evidence type="ECO:0000256" key="4">
    <source>
        <dbReference type="ARBA" id="ARBA00022989"/>
    </source>
</evidence>
<evidence type="ECO:0000256" key="3">
    <source>
        <dbReference type="ARBA" id="ARBA00022692"/>
    </source>
</evidence>
<dbReference type="PANTHER" id="PTHR23501">
    <property type="entry name" value="MAJOR FACILITATOR SUPERFAMILY"/>
    <property type="match status" value="1"/>
</dbReference>
<dbReference type="OMA" id="LLDMQWG"/>
<dbReference type="PANTHER" id="PTHR23501:SF177">
    <property type="entry name" value="MAJOR FACILITATOR SUPERFAMILY (MFS) PROFILE DOMAIN-CONTAINING PROTEIN-RELATED"/>
    <property type="match status" value="1"/>
</dbReference>
<organism evidence="8 9">
    <name type="scientific">Scytalidium lignicola</name>
    <name type="common">Hyphomycete</name>
    <dbReference type="NCBI Taxonomy" id="5539"/>
    <lineage>
        <taxon>Eukaryota</taxon>
        <taxon>Fungi</taxon>
        <taxon>Dikarya</taxon>
        <taxon>Ascomycota</taxon>
        <taxon>Pezizomycotina</taxon>
        <taxon>Leotiomycetes</taxon>
        <taxon>Leotiomycetes incertae sedis</taxon>
        <taxon>Scytalidium</taxon>
    </lineage>
</organism>
<dbReference type="InterPro" id="IPR011701">
    <property type="entry name" value="MFS"/>
</dbReference>
<feature type="transmembrane region" description="Helical" evidence="7">
    <location>
        <begin position="51"/>
        <end position="70"/>
    </location>
</feature>
<dbReference type="Pfam" id="PF07690">
    <property type="entry name" value="MFS_1"/>
    <property type="match status" value="1"/>
</dbReference>
<evidence type="ECO:0008006" key="10">
    <source>
        <dbReference type="Google" id="ProtNLM"/>
    </source>
</evidence>
<feature type="transmembrane region" description="Helical" evidence="7">
    <location>
        <begin position="253"/>
        <end position="270"/>
    </location>
</feature>
<feature type="non-terminal residue" evidence="8">
    <location>
        <position position="461"/>
    </location>
</feature>
<feature type="transmembrane region" description="Helical" evidence="7">
    <location>
        <begin position="148"/>
        <end position="170"/>
    </location>
</feature>
<feature type="transmembrane region" description="Helical" evidence="7">
    <location>
        <begin position="353"/>
        <end position="372"/>
    </location>
</feature>